<sequence>MFRSARILVAARALAGMSQADLASAAGIAVSVLQAIEQGRSDPRLSTVIALVDALKQRGVEIIPESDRNAWGVVVTKGSEAEKLGSK</sequence>
<dbReference type="SMART" id="SM00530">
    <property type="entry name" value="HTH_XRE"/>
    <property type="match status" value="1"/>
</dbReference>
<dbReference type="Gene3D" id="1.10.260.40">
    <property type="entry name" value="lambda repressor-like DNA-binding domains"/>
    <property type="match status" value="1"/>
</dbReference>
<feature type="domain" description="HTH cro/C1-type" evidence="2">
    <location>
        <begin position="8"/>
        <end position="62"/>
    </location>
</feature>
<gene>
    <name evidence="3" type="ORF">CR165_10750</name>
</gene>
<reference evidence="4" key="1">
    <citation type="submission" date="2017-10" db="EMBL/GenBank/DDBJ databases">
        <authorList>
            <person name="Toshchakov S.V."/>
            <person name="Goeva M.A."/>
        </authorList>
    </citation>
    <scope>NUCLEOTIDE SEQUENCE [LARGE SCALE GENOMIC DNA]</scope>
    <source>
        <strain evidence="4">JR1/69-1-13</strain>
    </source>
</reference>
<proteinExistence type="predicted"/>
<keyword evidence="4" id="KW-1185">Reference proteome</keyword>
<comment type="caution">
    <text evidence="3">The sequence shown here is derived from an EMBL/GenBank/DDBJ whole genome shotgun (WGS) entry which is preliminary data.</text>
</comment>
<dbReference type="GO" id="GO:0003677">
    <property type="term" value="F:DNA binding"/>
    <property type="evidence" value="ECO:0007669"/>
    <property type="project" value="InterPro"/>
</dbReference>
<dbReference type="CDD" id="cd00093">
    <property type="entry name" value="HTH_XRE"/>
    <property type="match status" value="1"/>
</dbReference>
<dbReference type="SUPFAM" id="SSF47413">
    <property type="entry name" value="lambda repressor-like DNA-binding domains"/>
    <property type="match status" value="1"/>
</dbReference>
<feature type="chain" id="PRO_5015513404" evidence="1">
    <location>
        <begin position="26"/>
        <end position="87"/>
    </location>
</feature>
<feature type="signal peptide" evidence="1">
    <location>
        <begin position="1"/>
        <end position="25"/>
    </location>
</feature>
<evidence type="ECO:0000313" key="4">
    <source>
        <dbReference type="Proteomes" id="UP000245048"/>
    </source>
</evidence>
<protein>
    <submittedName>
        <fullName evidence="3">Transcriptional regulator</fullName>
    </submittedName>
</protein>
<dbReference type="AlphaFoldDB" id="A0A2U1V553"/>
<keyword evidence="1" id="KW-0732">Signal</keyword>
<evidence type="ECO:0000259" key="2">
    <source>
        <dbReference type="PROSITE" id="PS50943"/>
    </source>
</evidence>
<dbReference type="RefSeq" id="WP_109516976.1">
    <property type="nucleotide sequence ID" value="NZ_PDOA01000005.1"/>
</dbReference>
<dbReference type="OrthoDB" id="7277212at2"/>
<evidence type="ECO:0000256" key="1">
    <source>
        <dbReference type="SAM" id="SignalP"/>
    </source>
</evidence>
<dbReference type="PROSITE" id="PS50943">
    <property type="entry name" value="HTH_CROC1"/>
    <property type="match status" value="1"/>
</dbReference>
<organism evidence="3 4">
    <name type="scientific">Teichococcus aestuarii</name>
    <dbReference type="NCBI Taxonomy" id="568898"/>
    <lineage>
        <taxon>Bacteria</taxon>
        <taxon>Pseudomonadati</taxon>
        <taxon>Pseudomonadota</taxon>
        <taxon>Alphaproteobacteria</taxon>
        <taxon>Acetobacterales</taxon>
        <taxon>Roseomonadaceae</taxon>
        <taxon>Roseomonas</taxon>
    </lineage>
</organism>
<dbReference type="Proteomes" id="UP000245048">
    <property type="component" value="Unassembled WGS sequence"/>
</dbReference>
<dbReference type="InterPro" id="IPR001387">
    <property type="entry name" value="Cro/C1-type_HTH"/>
</dbReference>
<evidence type="ECO:0000313" key="3">
    <source>
        <dbReference type="EMBL" id="PWC29058.1"/>
    </source>
</evidence>
<accession>A0A2U1V553</accession>
<dbReference type="EMBL" id="PDOA01000005">
    <property type="protein sequence ID" value="PWC29058.1"/>
    <property type="molecule type" value="Genomic_DNA"/>
</dbReference>
<dbReference type="Pfam" id="PF01381">
    <property type="entry name" value="HTH_3"/>
    <property type="match status" value="1"/>
</dbReference>
<name>A0A2U1V553_9PROT</name>
<dbReference type="InterPro" id="IPR010982">
    <property type="entry name" value="Lambda_DNA-bd_dom_sf"/>
</dbReference>